<dbReference type="EMBL" id="BOQP01000045">
    <property type="protein sequence ID" value="GIM80966.1"/>
    <property type="molecule type" value="Genomic_DNA"/>
</dbReference>
<dbReference type="InterPro" id="IPR029058">
    <property type="entry name" value="AB_hydrolase_fold"/>
</dbReference>
<accession>A0A919VXQ7</accession>
<dbReference type="PANTHER" id="PTHR37017">
    <property type="entry name" value="AB HYDROLASE-1 DOMAIN-CONTAINING PROTEIN-RELATED"/>
    <property type="match status" value="1"/>
</dbReference>
<organism evidence="2 3">
    <name type="scientific">Winogradskya consettensis</name>
    <dbReference type="NCBI Taxonomy" id="113560"/>
    <lineage>
        <taxon>Bacteria</taxon>
        <taxon>Bacillati</taxon>
        <taxon>Actinomycetota</taxon>
        <taxon>Actinomycetes</taxon>
        <taxon>Micromonosporales</taxon>
        <taxon>Micromonosporaceae</taxon>
        <taxon>Winogradskya</taxon>
    </lineage>
</organism>
<dbReference type="InterPro" id="IPR000073">
    <property type="entry name" value="AB_hydrolase_1"/>
</dbReference>
<keyword evidence="3" id="KW-1185">Reference proteome</keyword>
<dbReference type="RefSeq" id="WP_213001841.1">
    <property type="nucleotide sequence ID" value="NZ_BAAATW010000020.1"/>
</dbReference>
<comment type="caution">
    <text evidence="2">The sequence shown here is derived from an EMBL/GenBank/DDBJ whole genome shotgun (WGS) entry which is preliminary data.</text>
</comment>
<dbReference type="Proteomes" id="UP000680865">
    <property type="component" value="Unassembled WGS sequence"/>
</dbReference>
<gene>
    <name evidence="2" type="ORF">Aco04nite_74020</name>
</gene>
<evidence type="ECO:0000313" key="3">
    <source>
        <dbReference type="Proteomes" id="UP000680865"/>
    </source>
</evidence>
<sequence length="231" mass="24634">MTTYVLVPGAGGSAWFWHLLTPHLRAKGHDVVTVGLPAADEDAGLDVYAETIVTTVGRSAFDGNAAGRREDLVVVAMSMGGFSAPLVCDRLPVTALVLVNAMIPAPGETAGAWWTNTGQEQARRASDLAAGRDPDADFDPVTYFFHDVPAPITTAALEIEEAQAGKPFGEPWPLPAWPDVPTRVLTGRDDRIFPVAFQTRIAEERLGITPELLPGGHLLALSHPARLAELL</sequence>
<proteinExistence type="predicted"/>
<dbReference type="Gene3D" id="3.40.50.1820">
    <property type="entry name" value="alpha/beta hydrolase"/>
    <property type="match status" value="1"/>
</dbReference>
<dbReference type="AlphaFoldDB" id="A0A919VXQ7"/>
<dbReference type="GO" id="GO:0016787">
    <property type="term" value="F:hydrolase activity"/>
    <property type="evidence" value="ECO:0007669"/>
    <property type="project" value="UniProtKB-KW"/>
</dbReference>
<dbReference type="InterPro" id="IPR052897">
    <property type="entry name" value="Sec-Metab_Biosynth_Hydrolase"/>
</dbReference>
<dbReference type="Pfam" id="PF12697">
    <property type="entry name" value="Abhydrolase_6"/>
    <property type="match status" value="1"/>
</dbReference>
<dbReference type="PANTHER" id="PTHR37017:SF11">
    <property type="entry name" value="ESTERASE_LIPASE_THIOESTERASE DOMAIN-CONTAINING PROTEIN"/>
    <property type="match status" value="1"/>
</dbReference>
<protein>
    <submittedName>
        <fullName evidence="2">Alpha/beta hydrolase</fullName>
    </submittedName>
</protein>
<feature type="domain" description="AB hydrolase-1" evidence="1">
    <location>
        <begin position="5"/>
        <end position="229"/>
    </location>
</feature>
<evidence type="ECO:0000259" key="1">
    <source>
        <dbReference type="Pfam" id="PF12697"/>
    </source>
</evidence>
<dbReference type="SUPFAM" id="SSF53474">
    <property type="entry name" value="alpha/beta-Hydrolases"/>
    <property type="match status" value="1"/>
</dbReference>
<name>A0A919VXQ7_9ACTN</name>
<evidence type="ECO:0000313" key="2">
    <source>
        <dbReference type="EMBL" id="GIM80966.1"/>
    </source>
</evidence>
<keyword evidence="2" id="KW-0378">Hydrolase</keyword>
<reference evidence="2" key="1">
    <citation type="submission" date="2021-03" db="EMBL/GenBank/DDBJ databases">
        <title>Whole genome shotgun sequence of Actinoplanes consettensis NBRC 14913.</title>
        <authorList>
            <person name="Komaki H."/>
            <person name="Tamura T."/>
        </authorList>
    </citation>
    <scope>NUCLEOTIDE SEQUENCE</scope>
    <source>
        <strain evidence="2">NBRC 14913</strain>
    </source>
</reference>